<dbReference type="EMBL" id="JAEANY010000002">
    <property type="protein sequence ID" value="MBH5322138.1"/>
    <property type="molecule type" value="Genomic_DNA"/>
</dbReference>
<organism evidence="1 2">
    <name type="scientific">Aurantiacibacter sediminis</name>
    <dbReference type="NCBI Taxonomy" id="2793064"/>
    <lineage>
        <taxon>Bacteria</taxon>
        <taxon>Pseudomonadati</taxon>
        <taxon>Pseudomonadota</taxon>
        <taxon>Alphaproteobacteria</taxon>
        <taxon>Sphingomonadales</taxon>
        <taxon>Erythrobacteraceae</taxon>
        <taxon>Aurantiacibacter</taxon>
    </lineage>
</organism>
<evidence type="ECO:0000313" key="2">
    <source>
        <dbReference type="Proteomes" id="UP000602442"/>
    </source>
</evidence>
<protein>
    <submittedName>
        <fullName evidence="1">Uncharacterized protein</fullName>
    </submittedName>
</protein>
<dbReference type="RefSeq" id="WP_197920856.1">
    <property type="nucleotide sequence ID" value="NZ_CAWPTA010000007.1"/>
</dbReference>
<keyword evidence="2" id="KW-1185">Reference proteome</keyword>
<dbReference type="Proteomes" id="UP000602442">
    <property type="component" value="Unassembled WGS sequence"/>
</dbReference>
<sequence length="274" mass="30280">MTLAAGDIAYAQDDQSSDSIDEDAIIVDGDLPEASEVSGAARRLTIGAIGLTSPIIRYYDPICLQVLGINTRFAEFVRARVIANAQEANMPIAEGDCEANAIIMVGQEPRVLYDALVDYNPRLVSPRSSSRVRREMADGEPAIVWHVLEPRDNEGINPLPVGWRTTVVPSRTRPSHVVAARLGVVILDADHLVGMDLERLSDYATMRLFAPRLIPNRYEIDEPRSIIYPFTPDTGETEMTRFDRAYLTALYSMQPQAPANRLPVAVARAFEADE</sequence>
<proteinExistence type="predicted"/>
<accession>A0ABS0N2F0</accession>
<comment type="caution">
    <text evidence="1">The sequence shown here is derived from an EMBL/GenBank/DDBJ whole genome shotgun (WGS) entry which is preliminary data.</text>
</comment>
<reference evidence="1 2" key="1">
    <citation type="submission" date="2020-11" db="EMBL/GenBank/DDBJ databases">
        <title>Erythrobacter sediminis sp. nov., a marine bacterium from a tidal flat of Garorim Bay.</title>
        <authorList>
            <person name="Kim D."/>
            <person name="Yoo Y."/>
            <person name="Kim J.-J."/>
        </authorList>
    </citation>
    <scope>NUCLEOTIDE SEQUENCE [LARGE SCALE GENOMIC DNA]</scope>
    <source>
        <strain evidence="1 2">JGD-13</strain>
    </source>
</reference>
<evidence type="ECO:0000313" key="1">
    <source>
        <dbReference type="EMBL" id="MBH5322138.1"/>
    </source>
</evidence>
<name>A0ABS0N2F0_9SPHN</name>
<gene>
    <name evidence="1" type="ORF">I5L03_06020</name>
</gene>